<comment type="function">
    <text evidence="8">Calcium-binding protein that interacts with newly synthesized monoglucosylated glycoproteins in the endoplasmic reticulum. It may act in assisting protein assembly and/or in the retention within the ER of unassembled protein subunits. It seems to play a major role in the quality control apparatus of the ER by the retention of incorrectly folded proteins. Required for embryogenesis and larval development under heat and ER stress conditions. May be important for germ cell development. Involved in neuronal necrotic cell death.</text>
</comment>
<evidence type="ECO:0000256" key="9">
    <source>
        <dbReference type="PIRSR" id="PIRSR601580-3"/>
    </source>
</evidence>
<keyword evidence="3" id="KW-0812">Transmembrane</keyword>
<dbReference type="Gene3D" id="2.60.120.200">
    <property type="match status" value="1"/>
</dbReference>
<dbReference type="InterPro" id="IPR001580">
    <property type="entry name" value="Calret/calnex"/>
</dbReference>
<dbReference type="InterPro" id="IPR018124">
    <property type="entry name" value="Calret/calnex_CS"/>
</dbReference>
<feature type="region of interest" description="Disordered" evidence="11">
    <location>
        <begin position="453"/>
        <end position="547"/>
    </location>
</feature>
<keyword evidence="10" id="KW-0732">Signal</keyword>
<evidence type="ECO:0000256" key="11">
    <source>
        <dbReference type="SAM" id="MobiDB-lite"/>
    </source>
</evidence>
<feature type="signal peptide" evidence="10">
    <location>
        <begin position="1"/>
        <end position="19"/>
    </location>
</feature>
<evidence type="ECO:0000256" key="6">
    <source>
        <dbReference type="ARBA" id="ARBA00023136"/>
    </source>
</evidence>
<feature type="compositionally biased region" description="Basic and acidic residues" evidence="11">
    <location>
        <begin position="244"/>
        <end position="263"/>
    </location>
</feature>
<dbReference type="GO" id="GO:0051082">
    <property type="term" value="F:unfolded protein binding"/>
    <property type="evidence" value="ECO:0007669"/>
    <property type="project" value="InterPro"/>
</dbReference>
<dbReference type="Pfam" id="PF00262">
    <property type="entry name" value="Calreticulin"/>
    <property type="match status" value="1"/>
</dbReference>
<feature type="disulfide bond" evidence="9">
    <location>
        <begin position="130"/>
        <end position="164"/>
    </location>
</feature>
<evidence type="ECO:0000256" key="4">
    <source>
        <dbReference type="ARBA" id="ARBA00022824"/>
    </source>
</evidence>
<dbReference type="InterPro" id="IPR013320">
    <property type="entry name" value="ConA-like_dom_sf"/>
</dbReference>
<evidence type="ECO:0000256" key="2">
    <source>
        <dbReference type="ARBA" id="ARBA00010983"/>
    </source>
</evidence>
<dbReference type="AlphaFoldDB" id="A0AB34GUR7"/>
<keyword evidence="7 10" id="KW-0143">Chaperone</keyword>
<dbReference type="PROSITE" id="PS00804">
    <property type="entry name" value="CALRETICULIN_2"/>
    <property type="match status" value="1"/>
</dbReference>
<feature type="compositionally biased region" description="Acidic residues" evidence="11">
    <location>
        <begin position="486"/>
        <end position="508"/>
    </location>
</feature>
<evidence type="ECO:0000256" key="7">
    <source>
        <dbReference type="ARBA" id="ARBA00023186"/>
    </source>
</evidence>
<dbReference type="GO" id="GO:0005509">
    <property type="term" value="F:calcium ion binding"/>
    <property type="evidence" value="ECO:0007669"/>
    <property type="project" value="InterPro"/>
</dbReference>
<dbReference type="SUPFAM" id="SSF63887">
    <property type="entry name" value="P-domain of calnexin/calreticulin"/>
    <property type="match status" value="1"/>
</dbReference>
<comment type="similarity">
    <text evidence="2 10">Belongs to the calreticulin family.</text>
</comment>
<name>A0AB34GUR7_ESCRO</name>
<dbReference type="InterPro" id="IPR009033">
    <property type="entry name" value="Calreticulin/calnexin_P_dom_sf"/>
</dbReference>
<evidence type="ECO:0000256" key="1">
    <source>
        <dbReference type="ARBA" id="ARBA00004115"/>
    </source>
</evidence>
<dbReference type="PROSITE" id="PS00803">
    <property type="entry name" value="CALRETICULIN_1"/>
    <property type="match status" value="1"/>
</dbReference>
<dbReference type="Proteomes" id="UP001159641">
    <property type="component" value="Unassembled WGS sequence"/>
</dbReference>
<dbReference type="EMBL" id="JAIQCJ010002112">
    <property type="protein sequence ID" value="KAJ8782390.1"/>
    <property type="molecule type" value="Genomic_DNA"/>
</dbReference>
<feature type="compositionally biased region" description="Basic and acidic residues" evidence="11">
    <location>
        <begin position="296"/>
        <end position="309"/>
    </location>
</feature>
<protein>
    <recommendedName>
        <fullName evidence="14">Calmegin</fullName>
    </recommendedName>
</protein>
<keyword evidence="6" id="KW-0472">Membrane</keyword>
<dbReference type="PANTHER" id="PTHR11073:SF7">
    <property type="entry name" value="CALMEGIN"/>
    <property type="match status" value="1"/>
</dbReference>
<dbReference type="SUPFAM" id="SSF49899">
    <property type="entry name" value="Concanavalin A-like lectins/glucanases"/>
    <property type="match status" value="2"/>
</dbReference>
<dbReference type="PRINTS" id="PR00626">
    <property type="entry name" value="CALRETICULIN"/>
</dbReference>
<evidence type="ECO:0000256" key="8">
    <source>
        <dbReference type="ARBA" id="ARBA00053392"/>
    </source>
</evidence>
<feature type="region of interest" description="Disordered" evidence="11">
    <location>
        <begin position="234"/>
        <end position="309"/>
    </location>
</feature>
<evidence type="ECO:0000313" key="13">
    <source>
        <dbReference type="Proteomes" id="UP001159641"/>
    </source>
</evidence>
<evidence type="ECO:0000256" key="5">
    <source>
        <dbReference type="ARBA" id="ARBA00022989"/>
    </source>
</evidence>
<keyword evidence="5" id="KW-1133">Transmembrane helix</keyword>
<dbReference type="FunFam" id="2.10.250.10:FF:000001">
    <property type="entry name" value="Calnexin homolog"/>
    <property type="match status" value="1"/>
</dbReference>
<evidence type="ECO:0000256" key="3">
    <source>
        <dbReference type="ARBA" id="ARBA00022692"/>
    </source>
</evidence>
<feature type="compositionally biased region" description="Basic and acidic residues" evidence="11">
    <location>
        <begin position="509"/>
        <end position="520"/>
    </location>
</feature>
<dbReference type="FunFam" id="2.60.120.200:FF:000011">
    <property type="entry name" value="Probable calnexin"/>
    <property type="match status" value="1"/>
</dbReference>
<proteinExistence type="inferred from homology"/>
<dbReference type="Gene3D" id="2.10.250.10">
    <property type="entry name" value="Calreticulin/calnexin, P domain"/>
    <property type="match status" value="1"/>
</dbReference>
<dbReference type="GO" id="GO:0005789">
    <property type="term" value="C:endoplasmic reticulum membrane"/>
    <property type="evidence" value="ECO:0007669"/>
    <property type="project" value="UniProtKB-SubCell"/>
</dbReference>
<dbReference type="GO" id="GO:0036503">
    <property type="term" value="P:ERAD pathway"/>
    <property type="evidence" value="ECO:0007669"/>
    <property type="project" value="TreeGrafter"/>
</dbReference>
<feature type="compositionally biased region" description="Basic and acidic residues" evidence="11">
    <location>
        <begin position="456"/>
        <end position="480"/>
    </location>
</feature>
<keyword evidence="9" id="KW-1015">Disulfide bond</keyword>
<feature type="compositionally biased region" description="Basic residues" evidence="11">
    <location>
        <begin position="538"/>
        <end position="547"/>
    </location>
</feature>
<comment type="caution">
    <text evidence="12">The sequence shown here is derived from an EMBL/GenBank/DDBJ whole genome shotgun (WGS) entry which is preliminary data.</text>
</comment>
<accession>A0AB34GUR7</accession>
<evidence type="ECO:0000313" key="12">
    <source>
        <dbReference type="EMBL" id="KAJ8782390.1"/>
    </source>
</evidence>
<keyword evidence="4 10" id="KW-0256">Endoplasmic reticulum</keyword>
<dbReference type="GO" id="GO:0006457">
    <property type="term" value="P:protein folding"/>
    <property type="evidence" value="ECO:0007669"/>
    <property type="project" value="InterPro"/>
</dbReference>
<comment type="subcellular location">
    <subcellularLocation>
        <location evidence="1">Endoplasmic reticulum membrane</location>
        <topology evidence="1">Single-pass type I membrane protein</topology>
    </subcellularLocation>
</comment>
<feature type="chain" id="PRO_5044046982" description="Calmegin" evidence="10">
    <location>
        <begin position="20"/>
        <end position="547"/>
    </location>
</feature>
<reference evidence="12 13" key="1">
    <citation type="submission" date="2022-11" db="EMBL/GenBank/DDBJ databases">
        <title>Whole genome sequence of Eschrichtius robustus ER-17-0199.</title>
        <authorList>
            <person name="Bruniche-Olsen A."/>
            <person name="Black A.N."/>
            <person name="Fields C.J."/>
            <person name="Walden K."/>
            <person name="Dewoody J.A."/>
        </authorList>
    </citation>
    <scope>NUCLEOTIDE SEQUENCE [LARGE SCALE GENOMIC DNA]</scope>
    <source>
        <strain evidence="12">ER-17-0199</strain>
        <tissue evidence="12">Blubber</tissue>
    </source>
</reference>
<keyword evidence="13" id="KW-1185">Reference proteome</keyword>
<sequence length="547" mass="62703">MRFQGFRLCLGLLFISINAEFMDGSVEMEDFDENSEEIDANENEFSSEIKYKTPQPIGEVYFTETFDSERLAGWEIEELKENPVPGDRGLVLKSRAKHHAISAVLAKPFIFADKPLIVQYEVNFQDGIDCGGAYIKLLADTDGLNLENFYDKTSYTIMFGPDKCGEDYKLHFIFRHKHPQTGVFEEKHAKPPDVDLKQFFTDRKTHLYTLVMNPDDTFEVLIDQIVVNKGNLLEDVVPPINPPKEIEDPSDKKPDDWDERAKIPDPSAVKPEDWDESEPAQIEDSSVVKPDGWLDNEPKFIPDPNAEKPIDWNEDMDGEWEAPQISNPECRIGCGEWSPPMIDNPKYKGVWRPPMIDNPNYQGIWSPRKIPNPDYFEDNHPFLLTSFRALGLELWSMTSDIYFDNFIICSEKEVADRWAADGWGVKIMIENDNEKRYEDAEFKKPDICKPQTKGALEQEVKGEKAALEKPVDLEEEKQQSDGEILEKEEEGEPEEKSEEEIEIIEGQEEGNKSNKSGSEDEMREADESTGSGDGPVKSVRKRRVRKE</sequence>
<evidence type="ECO:0008006" key="14">
    <source>
        <dbReference type="Google" id="ProtNLM"/>
    </source>
</evidence>
<gene>
    <name evidence="12" type="ORF">J1605_010098</name>
</gene>
<dbReference type="PANTHER" id="PTHR11073">
    <property type="entry name" value="CALRETICULIN AND CALNEXIN"/>
    <property type="match status" value="1"/>
</dbReference>
<organism evidence="12 13">
    <name type="scientific">Eschrichtius robustus</name>
    <name type="common">California gray whale</name>
    <name type="synonym">Eschrichtius gibbosus</name>
    <dbReference type="NCBI Taxonomy" id="9764"/>
    <lineage>
        <taxon>Eukaryota</taxon>
        <taxon>Metazoa</taxon>
        <taxon>Chordata</taxon>
        <taxon>Craniata</taxon>
        <taxon>Vertebrata</taxon>
        <taxon>Euteleostomi</taxon>
        <taxon>Mammalia</taxon>
        <taxon>Eutheria</taxon>
        <taxon>Laurasiatheria</taxon>
        <taxon>Artiodactyla</taxon>
        <taxon>Whippomorpha</taxon>
        <taxon>Cetacea</taxon>
        <taxon>Mysticeti</taxon>
        <taxon>Eschrichtiidae</taxon>
        <taxon>Eschrichtius</taxon>
    </lineage>
</organism>
<evidence type="ECO:0000256" key="10">
    <source>
        <dbReference type="RuleBase" id="RU362126"/>
    </source>
</evidence>